<reference evidence="2 3" key="1">
    <citation type="submission" date="2019-08" db="EMBL/GenBank/DDBJ databases">
        <title>Genome of Psychroserpens burtonensis ACAM 167.</title>
        <authorList>
            <person name="Bowman J.P."/>
        </authorList>
    </citation>
    <scope>NUCLEOTIDE SEQUENCE [LARGE SCALE GENOMIC DNA]</scope>
    <source>
        <strain evidence="2 3">ACAM 167</strain>
    </source>
</reference>
<dbReference type="OrthoDB" id="8595007at2"/>
<dbReference type="Gene3D" id="2.60.40.3140">
    <property type="match status" value="1"/>
</dbReference>
<gene>
    <name evidence="2" type="ORF">ES692_02505</name>
</gene>
<sequence>MKKILSITAMILVTTVVFSQKRIEPTVEDKAKANVLKEEFPDDDIALISSVDYVTFDLNKRDGKVTVVHSAKDNMINIDSRADIQKYCFYDGESSIEEFEIMYRNEKEANFYVKDEAYKSNDLFHNDSRVQYAVMDFPLRGYRYLTHIEKHYKDVKYFTKLYFNNEYPTVKKTIKVEIPNWLNLELKEFNFEGYDIEKKVTSNSKGNAKIHTYTLKNVSAMYEDSNAPGPSYIYPHVLILAKTFKSGDETVNLFDSTQDLYNWYKSLVNSLDNDNTDITSKVVELTENTSSDNEKIKNIYYWVQDNIRYIAFEDGIAGFKPDEADNVFNKRYGDCKGMANLTKQMLLEAGFDARLTWIGTKHIAYDYSTPSLSVDNHMICTLFKDDKIIFLDGTEKFNSFGEYADRIQGKQVLIENGKEFILEYVPTTTADFNKEKFAYNFELTDDDIIGSVNKAFSGESRAQLLYYFNSLKNDRKEEFLEYYLNKGNSNIKVSNIETSDLLNRDNNINISYSVAIKNAISSFDGQIYIDLDFDKELSGYTMEKRHTDFIFDTKKDLESITRLTIPTGYTITHLPENINVSSTNFDMQVNFTKENNTLIYKKFFKIKYAKVEINDFEEWNEFITKLNAVYNEQIILTKD</sequence>
<keyword evidence="3" id="KW-1185">Reference proteome</keyword>
<protein>
    <submittedName>
        <fullName evidence="2">Transglutaminase domain-containing protein</fullName>
    </submittedName>
</protein>
<dbReference type="Gene3D" id="2.60.120.1130">
    <property type="match status" value="1"/>
</dbReference>
<dbReference type="InterPro" id="IPR038765">
    <property type="entry name" value="Papain-like_cys_pep_sf"/>
</dbReference>
<name>A0A5C7BAY9_9FLAO</name>
<feature type="domain" description="Transglutaminase-like" evidence="1">
    <location>
        <begin position="283"/>
        <end position="356"/>
    </location>
</feature>
<dbReference type="SUPFAM" id="SSF54001">
    <property type="entry name" value="Cysteine proteinases"/>
    <property type="match status" value="1"/>
</dbReference>
<comment type="caution">
    <text evidence="2">The sequence shown here is derived from an EMBL/GenBank/DDBJ whole genome shotgun (WGS) entry which is preliminary data.</text>
</comment>
<dbReference type="STRING" id="1123037.GCA_000425305_00864"/>
<organism evidence="2 3">
    <name type="scientific">Psychroserpens burtonensis</name>
    <dbReference type="NCBI Taxonomy" id="49278"/>
    <lineage>
        <taxon>Bacteria</taxon>
        <taxon>Pseudomonadati</taxon>
        <taxon>Bacteroidota</taxon>
        <taxon>Flavobacteriia</taxon>
        <taxon>Flavobacteriales</taxon>
        <taxon>Flavobacteriaceae</taxon>
        <taxon>Psychroserpens</taxon>
    </lineage>
</organism>
<dbReference type="InterPro" id="IPR002931">
    <property type="entry name" value="Transglutaminase-like"/>
</dbReference>
<evidence type="ECO:0000313" key="3">
    <source>
        <dbReference type="Proteomes" id="UP000321938"/>
    </source>
</evidence>
<dbReference type="AlphaFoldDB" id="A0A5C7BAY9"/>
<dbReference type="Pfam" id="PF01841">
    <property type="entry name" value="Transglut_core"/>
    <property type="match status" value="1"/>
</dbReference>
<evidence type="ECO:0000259" key="1">
    <source>
        <dbReference type="Pfam" id="PF01841"/>
    </source>
</evidence>
<dbReference type="EMBL" id="VOSB01000003">
    <property type="protein sequence ID" value="TXE19744.1"/>
    <property type="molecule type" value="Genomic_DNA"/>
</dbReference>
<dbReference type="Proteomes" id="UP000321938">
    <property type="component" value="Unassembled WGS sequence"/>
</dbReference>
<proteinExistence type="predicted"/>
<dbReference type="Gene3D" id="3.10.620.30">
    <property type="match status" value="1"/>
</dbReference>
<accession>A0A5C7BAY9</accession>
<evidence type="ECO:0000313" key="2">
    <source>
        <dbReference type="EMBL" id="TXE19744.1"/>
    </source>
</evidence>